<dbReference type="Pfam" id="PF00528">
    <property type="entry name" value="BPD_transp_1"/>
    <property type="match status" value="1"/>
</dbReference>
<dbReference type="PANTHER" id="PTHR43848">
    <property type="entry name" value="PUTRESCINE TRANSPORT SYSTEM PERMEASE PROTEIN POTI"/>
    <property type="match status" value="1"/>
</dbReference>
<keyword evidence="7 8" id="KW-0472">Membrane</keyword>
<dbReference type="GO" id="GO:0005886">
    <property type="term" value="C:plasma membrane"/>
    <property type="evidence" value="ECO:0007669"/>
    <property type="project" value="UniProtKB-SubCell"/>
</dbReference>
<evidence type="ECO:0000256" key="4">
    <source>
        <dbReference type="ARBA" id="ARBA00022475"/>
    </source>
</evidence>
<sequence>MTHVNRSTRFGFRLWTVVVIAFLWLPLAVVAVLSFNTSSSLAWPPKGLTLHWWGKAVQNQGARDALLMSIKTAVFATVIALLLGTAAAFAVQRYRFFGREPLSLMIVLPIALPGIVTGIALNAAFRQIGLDLGIITLVIAHATFCVVVVYNNVLARLRRMSPNLEEASADLGADMFQTFRMVTFPLLRSALLAGGLLAFGLSFDEIVVTTFTNGAGTDLQTLPQWILSNLSRGDQQPIVNVMATAVMLFSLVPVWAAQRLTGEQSGLAGR</sequence>
<name>A0A6J7EBF4_9ZZZZ</name>
<keyword evidence="3" id="KW-0813">Transport</keyword>
<dbReference type="InterPro" id="IPR035906">
    <property type="entry name" value="MetI-like_sf"/>
</dbReference>
<evidence type="ECO:0000256" key="2">
    <source>
        <dbReference type="ARBA" id="ARBA00007069"/>
    </source>
</evidence>
<dbReference type="PROSITE" id="PS50928">
    <property type="entry name" value="ABC_TM1"/>
    <property type="match status" value="1"/>
</dbReference>
<feature type="domain" description="ABC transmembrane type-1" evidence="9">
    <location>
        <begin position="66"/>
        <end position="257"/>
    </location>
</feature>
<evidence type="ECO:0000256" key="5">
    <source>
        <dbReference type="ARBA" id="ARBA00022692"/>
    </source>
</evidence>
<evidence type="ECO:0000256" key="6">
    <source>
        <dbReference type="ARBA" id="ARBA00022989"/>
    </source>
</evidence>
<evidence type="ECO:0000256" key="3">
    <source>
        <dbReference type="ARBA" id="ARBA00022448"/>
    </source>
</evidence>
<dbReference type="InterPro" id="IPR051789">
    <property type="entry name" value="Bact_Polyamine_Transport"/>
</dbReference>
<dbReference type="SUPFAM" id="SSF161098">
    <property type="entry name" value="MetI-like"/>
    <property type="match status" value="1"/>
</dbReference>
<keyword evidence="6 8" id="KW-1133">Transmembrane helix</keyword>
<accession>A0A6J7EBF4</accession>
<dbReference type="Gene3D" id="1.10.3720.10">
    <property type="entry name" value="MetI-like"/>
    <property type="match status" value="1"/>
</dbReference>
<dbReference type="PANTHER" id="PTHR43848:SF2">
    <property type="entry name" value="PUTRESCINE TRANSPORT SYSTEM PERMEASE PROTEIN POTI"/>
    <property type="match status" value="1"/>
</dbReference>
<comment type="similarity">
    <text evidence="2">Belongs to the binding-protein-dependent transport system permease family. CysTW subfamily.</text>
</comment>
<comment type="subcellular location">
    <subcellularLocation>
        <location evidence="1">Cell membrane</location>
        <topology evidence="1">Multi-pass membrane protein</topology>
    </subcellularLocation>
</comment>
<feature type="transmembrane region" description="Helical" evidence="8">
    <location>
        <begin position="238"/>
        <end position="257"/>
    </location>
</feature>
<evidence type="ECO:0000313" key="10">
    <source>
        <dbReference type="EMBL" id="CAB4880286.1"/>
    </source>
</evidence>
<feature type="transmembrane region" description="Helical" evidence="8">
    <location>
        <begin position="12"/>
        <end position="35"/>
    </location>
</feature>
<evidence type="ECO:0000256" key="8">
    <source>
        <dbReference type="SAM" id="Phobius"/>
    </source>
</evidence>
<feature type="transmembrane region" description="Helical" evidence="8">
    <location>
        <begin position="103"/>
        <end position="124"/>
    </location>
</feature>
<dbReference type="InterPro" id="IPR000515">
    <property type="entry name" value="MetI-like"/>
</dbReference>
<proteinExistence type="inferred from homology"/>
<keyword evidence="5 8" id="KW-0812">Transmembrane</keyword>
<feature type="transmembrane region" description="Helical" evidence="8">
    <location>
        <begin position="73"/>
        <end position="91"/>
    </location>
</feature>
<protein>
    <submittedName>
        <fullName evidence="10">Unannotated protein</fullName>
    </submittedName>
</protein>
<feature type="transmembrane region" description="Helical" evidence="8">
    <location>
        <begin position="185"/>
        <end position="203"/>
    </location>
</feature>
<keyword evidence="4" id="KW-1003">Cell membrane</keyword>
<dbReference type="CDD" id="cd06261">
    <property type="entry name" value="TM_PBP2"/>
    <property type="match status" value="1"/>
</dbReference>
<dbReference type="AlphaFoldDB" id="A0A6J7EBF4"/>
<dbReference type="EMBL" id="CAFBLP010000032">
    <property type="protein sequence ID" value="CAB4880286.1"/>
    <property type="molecule type" value="Genomic_DNA"/>
</dbReference>
<feature type="transmembrane region" description="Helical" evidence="8">
    <location>
        <begin position="130"/>
        <end position="150"/>
    </location>
</feature>
<evidence type="ECO:0000256" key="7">
    <source>
        <dbReference type="ARBA" id="ARBA00023136"/>
    </source>
</evidence>
<gene>
    <name evidence="10" type="ORF">UFOPK3376_01455</name>
</gene>
<organism evidence="10">
    <name type="scientific">freshwater metagenome</name>
    <dbReference type="NCBI Taxonomy" id="449393"/>
    <lineage>
        <taxon>unclassified sequences</taxon>
        <taxon>metagenomes</taxon>
        <taxon>ecological metagenomes</taxon>
    </lineage>
</organism>
<evidence type="ECO:0000259" key="9">
    <source>
        <dbReference type="PROSITE" id="PS50928"/>
    </source>
</evidence>
<dbReference type="GO" id="GO:0055085">
    <property type="term" value="P:transmembrane transport"/>
    <property type="evidence" value="ECO:0007669"/>
    <property type="project" value="InterPro"/>
</dbReference>
<reference evidence="10" key="1">
    <citation type="submission" date="2020-05" db="EMBL/GenBank/DDBJ databases">
        <authorList>
            <person name="Chiriac C."/>
            <person name="Salcher M."/>
            <person name="Ghai R."/>
            <person name="Kavagutti S V."/>
        </authorList>
    </citation>
    <scope>NUCLEOTIDE SEQUENCE</scope>
</reference>
<evidence type="ECO:0000256" key="1">
    <source>
        <dbReference type="ARBA" id="ARBA00004651"/>
    </source>
</evidence>